<dbReference type="GO" id="GO:0051865">
    <property type="term" value="P:protein autoubiquitination"/>
    <property type="evidence" value="ECO:0000318"/>
    <property type="project" value="GO_Central"/>
</dbReference>
<dbReference type="GO" id="GO:0004842">
    <property type="term" value="F:ubiquitin-protein transferase activity"/>
    <property type="evidence" value="ECO:0000318"/>
    <property type="project" value="GO_Central"/>
</dbReference>
<dbReference type="STRING" id="5888.A0D817"/>
<evidence type="ECO:0000313" key="7">
    <source>
        <dbReference type="EMBL" id="CAK79184.1"/>
    </source>
</evidence>
<dbReference type="RefSeq" id="XP_001446581.1">
    <property type="nucleotide sequence ID" value="XM_001446544.1"/>
</dbReference>
<dbReference type="Gene3D" id="3.30.40.10">
    <property type="entry name" value="Zinc/RING finger domain, C3HC4 (zinc finger)"/>
    <property type="match status" value="1"/>
</dbReference>
<dbReference type="EMBL" id="CT868319">
    <property type="protein sequence ID" value="CAK79184.1"/>
    <property type="molecule type" value="Genomic_DNA"/>
</dbReference>
<accession>A0D817</accession>
<keyword evidence="2 4" id="KW-0863">Zinc-finger</keyword>
<dbReference type="InterPro" id="IPR013083">
    <property type="entry name" value="Znf_RING/FYVE/PHD"/>
</dbReference>
<sequence>MEQFEQQNENENQEEVSGTVKKRIKKVQAKKKVSNEEPPEDCSICYQEIIDKGIIQTCKHSYCFKCIEVWAKQKQTCPQCRMNFNQIKRVRKYGRGRRQKMYSYRSDDYKIYHLISPNSIFHQFINQLLNMPEEY</sequence>
<evidence type="ECO:0000256" key="3">
    <source>
        <dbReference type="ARBA" id="ARBA00022833"/>
    </source>
</evidence>
<dbReference type="InParanoid" id="A0D817"/>
<protein>
    <recommendedName>
        <fullName evidence="6">RING-type domain-containing protein</fullName>
    </recommendedName>
</protein>
<organism evidence="7 8">
    <name type="scientific">Paramecium tetraurelia</name>
    <dbReference type="NCBI Taxonomy" id="5888"/>
    <lineage>
        <taxon>Eukaryota</taxon>
        <taxon>Sar</taxon>
        <taxon>Alveolata</taxon>
        <taxon>Ciliophora</taxon>
        <taxon>Intramacronucleata</taxon>
        <taxon>Oligohymenophorea</taxon>
        <taxon>Peniculida</taxon>
        <taxon>Parameciidae</taxon>
        <taxon>Paramecium</taxon>
    </lineage>
</organism>
<dbReference type="AlphaFoldDB" id="A0D817"/>
<evidence type="ECO:0000313" key="8">
    <source>
        <dbReference type="Proteomes" id="UP000000600"/>
    </source>
</evidence>
<dbReference type="OrthoDB" id="21204at2759"/>
<dbReference type="PANTHER" id="PTHR12109:SF3">
    <property type="entry name" value="RING FINGER PROTEIN 141"/>
    <property type="match status" value="1"/>
</dbReference>
<dbReference type="GO" id="GO:0008270">
    <property type="term" value="F:zinc ion binding"/>
    <property type="evidence" value="ECO:0007669"/>
    <property type="project" value="UniProtKB-KW"/>
</dbReference>
<feature type="region of interest" description="Disordered" evidence="5">
    <location>
        <begin position="1"/>
        <end position="21"/>
    </location>
</feature>
<feature type="compositionally biased region" description="Low complexity" evidence="5">
    <location>
        <begin position="1"/>
        <end position="10"/>
    </location>
</feature>
<dbReference type="HOGENOM" id="CLU_150971_0_0_1"/>
<dbReference type="SMART" id="SM00184">
    <property type="entry name" value="RING"/>
    <property type="match status" value="1"/>
</dbReference>
<dbReference type="Proteomes" id="UP000000600">
    <property type="component" value="Unassembled WGS sequence"/>
</dbReference>
<dbReference type="PANTHER" id="PTHR12109">
    <property type="entry name" value="RING FINGER PROTEIN 141-RELATED"/>
    <property type="match status" value="1"/>
</dbReference>
<dbReference type="KEGG" id="ptm:GSPATT00014151001"/>
<evidence type="ECO:0000256" key="2">
    <source>
        <dbReference type="ARBA" id="ARBA00022771"/>
    </source>
</evidence>
<dbReference type="GeneID" id="5032366"/>
<dbReference type="Pfam" id="PF13639">
    <property type="entry name" value="zf-RING_2"/>
    <property type="match status" value="1"/>
</dbReference>
<dbReference type="InterPro" id="IPR047126">
    <property type="entry name" value="RNF141-like"/>
</dbReference>
<dbReference type="PROSITE" id="PS50089">
    <property type="entry name" value="ZF_RING_2"/>
    <property type="match status" value="1"/>
</dbReference>
<dbReference type="PROSITE" id="PS00518">
    <property type="entry name" value="ZF_RING_1"/>
    <property type="match status" value="1"/>
</dbReference>
<evidence type="ECO:0000256" key="1">
    <source>
        <dbReference type="ARBA" id="ARBA00022723"/>
    </source>
</evidence>
<keyword evidence="1" id="KW-0479">Metal-binding</keyword>
<name>A0D817_PARTE</name>
<dbReference type="OMA" id="SICYGEI"/>
<keyword evidence="3" id="KW-0862">Zinc</keyword>
<gene>
    <name evidence="7" type="ORF">GSPATT00014151001</name>
</gene>
<feature type="domain" description="RING-type" evidence="6">
    <location>
        <begin position="42"/>
        <end position="81"/>
    </location>
</feature>
<dbReference type="InterPro" id="IPR017907">
    <property type="entry name" value="Znf_RING_CS"/>
</dbReference>
<dbReference type="InterPro" id="IPR001841">
    <property type="entry name" value="Znf_RING"/>
</dbReference>
<reference evidence="7 8" key="1">
    <citation type="journal article" date="2006" name="Nature">
        <title>Global trends of whole-genome duplications revealed by the ciliate Paramecium tetraurelia.</title>
        <authorList>
            <consortium name="Genoscope"/>
            <person name="Aury J.-M."/>
            <person name="Jaillon O."/>
            <person name="Duret L."/>
            <person name="Noel B."/>
            <person name="Jubin C."/>
            <person name="Porcel B.M."/>
            <person name="Segurens B."/>
            <person name="Daubin V."/>
            <person name="Anthouard V."/>
            <person name="Aiach N."/>
            <person name="Arnaiz O."/>
            <person name="Billaut A."/>
            <person name="Beisson J."/>
            <person name="Blanc I."/>
            <person name="Bouhouche K."/>
            <person name="Camara F."/>
            <person name="Duharcourt S."/>
            <person name="Guigo R."/>
            <person name="Gogendeau D."/>
            <person name="Katinka M."/>
            <person name="Keller A.-M."/>
            <person name="Kissmehl R."/>
            <person name="Klotz C."/>
            <person name="Koll F."/>
            <person name="Le Moue A."/>
            <person name="Lepere C."/>
            <person name="Malinsky S."/>
            <person name="Nowacki M."/>
            <person name="Nowak J.K."/>
            <person name="Plattner H."/>
            <person name="Poulain J."/>
            <person name="Ruiz F."/>
            <person name="Serrano V."/>
            <person name="Zagulski M."/>
            <person name="Dessen P."/>
            <person name="Betermier M."/>
            <person name="Weissenbach J."/>
            <person name="Scarpelli C."/>
            <person name="Schachter V."/>
            <person name="Sperling L."/>
            <person name="Meyer E."/>
            <person name="Cohen J."/>
            <person name="Wincker P."/>
        </authorList>
    </citation>
    <scope>NUCLEOTIDE SEQUENCE [LARGE SCALE GENOMIC DNA]</scope>
    <source>
        <strain evidence="7 8">Stock d4-2</strain>
    </source>
</reference>
<evidence type="ECO:0000256" key="5">
    <source>
        <dbReference type="SAM" id="MobiDB-lite"/>
    </source>
</evidence>
<evidence type="ECO:0000259" key="6">
    <source>
        <dbReference type="PROSITE" id="PS50089"/>
    </source>
</evidence>
<dbReference type="SUPFAM" id="SSF57850">
    <property type="entry name" value="RING/U-box"/>
    <property type="match status" value="1"/>
</dbReference>
<keyword evidence="8" id="KW-1185">Reference proteome</keyword>
<evidence type="ECO:0000256" key="4">
    <source>
        <dbReference type="PROSITE-ProRule" id="PRU00175"/>
    </source>
</evidence>
<proteinExistence type="predicted"/>